<dbReference type="AlphaFoldDB" id="A0ABD5XNY6"/>
<dbReference type="EMBL" id="JBHSZG010000001">
    <property type="protein sequence ID" value="MFC7136778.1"/>
    <property type="molecule type" value="Genomic_DNA"/>
</dbReference>
<sequence length="138" mass="14243">MARVRLPTGRGQRRGRGRRAGARGAAVEVCAVDAATATVDLTAGTLAGDPCPGLDWAAGTAGDYDLRYRNGTNAVGTYELTAEGGTGLLGLVNLNGDPGDGSPYYVPAVYAVEVPISYQTAELEYADTVRVAPGEHDD</sequence>
<evidence type="ECO:0000313" key="3">
    <source>
        <dbReference type="Proteomes" id="UP001596368"/>
    </source>
</evidence>
<name>A0ABD5XNY6_9EURY</name>
<feature type="region of interest" description="Disordered" evidence="1">
    <location>
        <begin position="1"/>
        <end position="20"/>
    </location>
</feature>
<gene>
    <name evidence="2" type="ORF">ACFQRB_10325</name>
</gene>
<keyword evidence="3" id="KW-1185">Reference proteome</keyword>
<dbReference type="GeneID" id="81121442"/>
<comment type="caution">
    <text evidence="2">The sequence shown here is derived from an EMBL/GenBank/DDBJ whole genome shotgun (WGS) entry which is preliminary data.</text>
</comment>
<evidence type="ECO:0000256" key="1">
    <source>
        <dbReference type="SAM" id="MobiDB-lite"/>
    </source>
</evidence>
<proteinExistence type="predicted"/>
<dbReference type="RefSeq" id="WP_284014221.1">
    <property type="nucleotide sequence ID" value="NZ_CP126156.1"/>
</dbReference>
<evidence type="ECO:0000313" key="2">
    <source>
        <dbReference type="EMBL" id="MFC7136778.1"/>
    </source>
</evidence>
<feature type="compositionally biased region" description="Basic residues" evidence="1">
    <location>
        <begin position="11"/>
        <end position="20"/>
    </location>
</feature>
<reference evidence="2 3" key="1">
    <citation type="journal article" date="2019" name="Int. J. Syst. Evol. Microbiol.">
        <title>The Global Catalogue of Microorganisms (GCM) 10K type strain sequencing project: providing services to taxonomists for standard genome sequencing and annotation.</title>
        <authorList>
            <consortium name="The Broad Institute Genomics Platform"/>
            <consortium name="The Broad Institute Genome Sequencing Center for Infectious Disease"/>
            <person name="Wu L."/>
            <person name="Ma J."/>
        </authorList>
    </citation>
    <scope>NUCLEOTIDE SEQUENCE [LARGE SCALE GENOMIC DNA]</scope>
    <source>
        <strain evidence="2 3">DT92</strain>
    </source>
</reference>
<organism evidence="2 3">
    <name type="scientific">Halobaculum litoreum</name>
    <dbReference type="NCBI Taxonomy" id="3031998"/>
    <lineage>
        <taxon>Archaea</taxon>
        <taxon>Methanobacteriati</taxon>
        <taxon>Methanobacteriota</taxon>
        <taxon>Stenosarchaea group</taxon>
        <taxon>Halobacteria</taxon>
        <taxon>Halobacteriales</taxon>
        <taxon>Haloferacaceae</taxon>
        <taxon>Halobaculum</taxon>
    </lineage>
</organism>
<protein>
    <submittedName>
        <fullName evidence="2">Uncharacterized protein</fullName>
    </submittedName>
</protein>
<dbReference type="Proteomes" id="UP001596368">
    <property type="component" value="Unassembled WGS sequence"/>
</dbReference>
<accession>A0ABD5XNY6</accession>